<evidence type="ECO:0000256" key="2">
    <source>
        <dbReference type="ARBA" id="ARBA00007637"/>
    </source>
</evidence>
<dbReference type="PANTHER" id="PTHR43000">
    <property type="entry name" value="DTDP-D-GLUCOSE 4,6-DEHYDRATASE-RELATED"/>
    <property type="match status" value="1"/>
</dbReference>
<evidence type="ECO:0000256" key="1">
    <source>
        <dbReference type="ARBA" id="ARBA00005125"/>
    </source>
</evidence>
<dbReference type="InterPro" id="IPR036291">
    <property type="entry name" value="NAD(P)-bd_dom_sf"/>
</dbReference>
<evidence type="ECO:0000313" key="4">
    <source>
        <dbReference type="EMBL" id="WBA07874.1"/>
    </source>
</evidence>
<dbReference type="CDD" id="cd05232">
    <property type="entry name" value="UDP_G4E_4_SDR_e"/>
    <property type="match status" value="1"/>
</dbReference>
<reference evidence="4" key="1">
    <citation type="submission" date="2022-09" db="EMBL/GenBank/DDBJ databases">
        <authorList>
            <person name="Li Z.-J."/>
        </authorList>
    </citation>
    <scope>NUCLEOTIDE SEQUENCE</scope>
    <source>
        <strain evidence="4">TGB11</strain>
    </source>
</reference>
<protein>
    <submittedName>
        <fullName evidence="4">SDR family oxidoreductase</fullName>
    </submittedName>
</protein>
<name>A0AA47LQL0_9GAMM</name>
<proteinExistence type="inferred from homology"/>
<dbReference type="Proteomes" id="UP001164748">
    <property type="component" value="Chromosome"/>
</dbReference>
<gene>
    <name evidence="4" type="ORF">N8M53_08465</name>
</gene>
<sequence>MSLLLTGSSGFVGQAVVSLATERRLNVREVVRTKAGAQRANQRETQTSRFWVDAINGATDWEGAFEGIDCVVHCAARVHHMHETEADALAAYRSINTEGSRHLAQQAAAAGVKRFVFISSIKVNGEATPPNQPFYADDKPNPQDPYGVSKYEAEQVLFDIAQQTGLEVVVIRPPLVYGPGVKANFLTMMKWTKRRIPLPLGAIYNRRSMVYVDNLADLILTCCIHPNAAGHVFLASDNDDVSTTRLLKTVAQAMRRRAYLLPIPAWLLTRMAQLVNKPQLSQRLCGDLQVDIHKTMGQLNWQPRYSVEQGIAKTVSDYLAKKSHLAKKPYLTKKP</sequence>
<dbReference type="RefSeq" id="WP_269578459.1">
    <property type="nucleotide sequence ID" value="NZ_CP114588.1"/>
</dbReference>
<evidence type="ECO:0000259" key="3">
    <source>
        <dbReference type="Pfam" id="PF01370"/>
    </source>
</evidence>
<accession>A0AA47LQL0</accession>
<comment type="pathway">
    <text evidence="1">Bacterial outer membrane biogenesis; LPS O-antigen biosynthesis.</text>
</comment>
<feature type="domain" description="NAD-dependent epimerase/dehydratase" evidence="3">
    <location>
        <begin position="4"/>
        <end position="229"/>
    </location>
</feature>
<dbReference type="Pfam" id="PF01370">
    <property type="entry name" value="Epimerase"/>
    <property type="match status" value="1"/>
</dbReference>
<comment type="similarity">
    <text evidence="2">Belongs to the NAD(P)-dependent epimerase/dehydratase family.</text>
</comment>
<dbReference type="InterPro" id="IPR001509">
    <property type="entry name" value="Epimerase_deHydtase"/>
</dbReference>
<dbReference type="SUPFAM" id="SSF51735">
    <property type="entry name" value="NAD(P)-binding Rossmann-fold domains"/>
    <property type="match status" value="1"/>
</dbReference>
<organism evidence="4 5">
    <name type="scientific">Salinivibrio kushneri</name>
    <dbReference type="NCBI Taxonomy" id="1908198"/>
    <lineage>
        <taxon>Bacteria</taxon>
        <taxon>Pseudomonadati</taxon>
        <taxon>Pseudomonadota</taxon>
        <taxon>Gammaproteobacteria</taxon>
        <taxon>Vibrionales</taxon>
        <taxon>Vibrionaceae</taxon>
        <taxon>Salinivibrio</taxon>
    </lineage>
</organism>
<evidence type="ECO:0000313" key="5">
    <source>
        <dbReference type="Proteomes" id="UP001164748"/>
    </source>
</evidence>
<dbReference type="EMBL" id="CP114588">
    <property type="protein sequence ID" value="WBA07874.1"/>
    <property type="molecule type" value="Genomic_DNA"/>
</dbReference>
<dbReference type="AlphaFoldDB" id="A0AA47LQL0"/>
<dbReference type="Gene3D" id="3.40.50.720">
    <property type="entry name" value="NAD(P)-binding Rossmann-like Domain"/>
    <property type="match status" value="1"/>
</dbReference>